<evidence type="ECO:0000256" key="5">
    <source>
        <dbReference type="ARBA" id="ARBA00023027"/>
    </source>
</evidence>
<evidence type="ECO:0000313" key="11">
    <source>
        <dbReference type="Proteomes" id="UP000185779"/>
    </source>
</evidence>
<comment type="pathway">
    <text evidence="6">Cofactor biosynthesis; NAD(+) biosynthesis; iminoaspartate from L-aspartate (dehydrogenase route): step 1/1.</text>
</comment>
<feature type="active site" evidence="6">
    <location>
        <position position="212"/>
    </location>
</feature>
<evidence type="ECO:0000259" key="8">
    <source>
        <dbReference type="Pfam" id="PF03447"/>
    </source>
</evidence>
<dbReference type="STRING" id="1839936.SBU_001497"/>
<dbReference type="EMBL" id="DRIE01000133">
    <property type="protein sequence ID" value="HEC57847.1"/>
    <property type="molecule type" value="Genomic_DNA"/>
</dbReference>
<dbReference type="NCBIfam" id="NF009829">
    <property type="entry name" value="PRK13303.1-4"/>
    <property type="match status" value="1"/>
</dbReference>
<proteinExistence type="inferred from homology"/>
<dbReference type="UniPathway" id="UPA00253">
    <property type="reaction ID" value="UER00456"/>
</dbReference>
<dbReference type="NCBIfam" id="TIGR03855">
    <property type="entry name" value="NAD_NadX"/>
    <property type="match status" value="1"/>
</dbReference>
<dbReference type="EC" id="1.4.1.21" evidence="6"/>
<dbReference type="EMBL" id="LYOR01000010">
    <property type="protein sequence ID" value="OFV65569.1"/>
    <property type="molecule type" value="Genomic_DNA"/>
</dbReference>
<dbReference type="Pfam" id="PF03447">
    <property type="entry name" value="NAD_binding_3"/>
    <property type="match status" value="1"/>
</dbReference>
<reference evidence="10 11" key="1">
    <citation type="submission" date="2016-05" db="EMBL/GenBank/DDBJ databases">
        <title>Microbial consortia oxidize butane by reversing methanogenesis.</title>
        <authorList>
            <person name="Laso-Perez R."/>
            <person name="Richter M."/>
            <person name="Wegener G."/>
            <person name="Musat F."/>
        </authorList>
    </citation>
    <scope>NUCLEOTIDE SEQUENCE [LARGE SCALE GENOMIC DNA]</scope>
    <source>
        <strain evidence="10">BOX1</strain>
    </source>
</reference>
<evidence type="ECO:0000256" key="1">
    <source>
        <dbReference type="ARBA" id="ARBA00008331"/>
    </source>
</evidence>
<dbReference type="InterPro" id="IPR005106">
    <property type="entry name" value="Asp/hSer_DH_NAD-bd"/>
</dbReference>
<feature type="domain" description="Aspartate dehydrogenase" evidence="7">
    <location>
        <begin position="161"/>
        <end position="247"/>
    </location>
</feature>
<dbReference type="InterPro" id="IPR011182">
    <property type="entry name" value="L-Asp_DH"/>
</dbReference>
<organism evidence="10 11">
    <name type="scientific">Candidatus Syntropharchaeum butanivorans</name>
    <dbReference type="NCBI Taxonomy" id="1839936"/>
    <lineage>
        <taxon>Archaea</taxon>
        <taxon>Methanobacteriati</taxon>
        <taxon>Methanobacteriota</taxon>
        <taxon>Stenosarchaea group</taxon>
        <taxon>Methanomicrobia</taxon>
        <taxon>Methanosarcinales</taxon>
        <taxon>ANME-2 cluster</taxon>
        <taxon>Candidatus Syntropharchaeum</taxon>
    </lineage>
</organism>
<reference evidence="9" key="2">
    <citation type="journal article" date="2020" name="mSystems">
        <title>Genome- and Community-Level Interaction Insights into Carbon Utilization and Element Cycling Functions of Hydrothermarchaeota in Hydrothermal Sediment.</title>
        <authorList>
            <person name="Zhou Z."/>
            <person name="Liu Y."/>
            <person name="Xu W."/>
            <person name="Pan J."/>
            <person name="Luo Z.H."/>
            <person name="Li M."/>
        </authorList>
    </citation>
    <scope>NUCLEOTIDE SEQUENCE [LARGE SCALE GENOMIC DNA]</scope>
    <source>
        <strain evidence="9">HyVt-386</strain>
    </source>
</reference>
<keyword evidence="11" id="KW-1185">Reference proteome</keyword>
<keyword evidence="4 6" id="KW-0560">Oxidoreductase</keyword>
<keyword evidence="3 6" id="KW-0521">NADP</keyword>
<dbReference type="GO" id="GO:0051287">
    <property type="term" value="F:NAD binding"/>
    <property type="evidence" value="ECO:0007669"/>
    <property type="project" value="UniProtKB-UniRule"/>
</dbReference>
<evidence type="ECO:0000256" key="6">
    <source>
        <dbReference type="HAMAP-Rule" id="MF_01265"/>
    </source>
</evidence>
<dbReference type="NCBIfam" id="NF009830">
    <property type="entry name" value="PRK13304.1"/>
    <property type="match status" value="1"/>
</dbReference>
<dbReference type="PATRIC" id="fig|1839936.3.peg.1521"/>
<dbReference type="Proteomes" id="UP000185779">
    <property type="component" value="Unassembled WGS sequence"/>
</dbReference>
<dbReference type="GO" id="GO:0016639">
    <property type="term" value="F:oxidoreductase activity, acting on the CH-NH2 group of donors, NAD or NADP as acceptor"/>
    <property type="evidence" value="ECO:0007669"/>
    <property type="project" value="UniProtKB-UniRule"/>
</dbReference>
<evidence type="ECO:0000256" key="4">
    <source>
        <dbReference type="ARBA" id="ARBA00023002"/>
    </source>
</evidence>
<dbReference type="GO" id="GO:0033735">
    <property type="term" value="F:aspartate dehydrogenase [NAD(P)+] activity"/>
    <property type="evidence" value="ECO:0007669"/>
    <property type="project" value="UniProtKB-EC"/>
</dbReference>
<dbReference type="Gene3D" id="3.40.50.720">
    <property type="entry name" value="NAD(P)-binding Rossmann-like Domain"/>
    <property type="match status" value="1"/>
</dbReference>
<feature type="binding site" evidence="6">
    <location>
        <position position="122"/>
    </location>
    <ligand>
        <name>NAD(+)</name>
        <dbReference type="ChEBI" id="CHEBI:57540"/>
    </ligand>
</feature>
<dbReference type="GO" id="GO:0050661">
    <property type="term" value="F:NADP binding"/>
    <property type="evidence" value="ECO:0007669"/>
    <property type="project" value="UniProtKB-UniRule"/>
</dbReference>
<keyword evidence="5 6" id="KW-0520">NAD</keyword>
<dbReference type="PANTHER" id="PTHR31873">
    <property type="entry name" value="L-ASPARTATE DEHYDROGENASE-RELATED"/>
    <property type="match status" value="1"/>
</dbReference>
<dbReference type="PANTHER" id="PTHR31873:SF6">
    <property type="entry name" value="ASPARTATE DEHYDROGENASE DOMAIN-CONTAINING PROTEIN"/>
    <property type="match status" value="1"/>
</dbReference>
<comment type="catalytic activity">
    <reaction evidence="6">
        <text>L-aspartate + NAD(+) + H2O = oxaloacetate + NH4(+) + NADH + H(+)</text>
        <dbReference type="Rhea" id="RHEA:11788"/>
        <dbReference type="ChEBI" id="CHEBI:15377"/>
        <dbReference type="ChEBI" id="CHEBI:15378"/>
        <dbReference type="ChEBI" id="CHEBI:16452"/>
        <dbReference type="ChEBI" id="CHEBI:28938"/>
        <dbReference type="ChEBI" id="CHEBI:29991"/>
        <dbReference type="ChEBI" id="CHEBI:57540"/>
        <dbReference type="ChEBI" id="CHEBI:57945"/>
        <dbReference type="EC" id="1.4.1.21"/>
    </reaction>
</comment>
<dbReference type="GO" id="GO:0009435">
    <property type="term" value="P:NAD+ biosynthetic process"/>
    <property type="evidence" value="ECO:0007669"/>
    <property type="project" value="UniProtKB-UniRule"/>
</dbReference>
<comment type="similarity">
    <text evidence="1 6">Belongs to the L-aspartate dehydrogenase family.</text>
</comment>
<evidence type="ECO:0000256" key="2">
    <source>
        <dbReference type="ARBA" id="ARBA00022642"/>
    </source>
</evidence>
<accession>A0A1F2P2U6</accession>
<name>A0A1F2P2U6_9EURY</name>
<comment type="catalytic activity">
    <reaction evidence="6">
        <text>L-aspartate + NADP(+) + H2O = oxaloacetate + NH4(+) + NADPH + H(+)</text>
        <dbReference type="Rhea" id="RHEA:11784"/>
        <dbReference type="ChEBI" id="CHEBI:15377"/>
        <dbReference type="ChEBI" id="CHEBI:15378"/>
        <dbReference type="ChEBI" id="CHEBI:16452"/>
        <dbReference type="ChEBI" id="CHEBI:28938"/>
        <dbReference type="ChEBI" id="CHEBI:29991"/>
        <dbReference type="ChEBI" id="CHEBI:57783"/>
        <dbReference type="ChEBI" id="CHEBI:58349"/>
        <dbReference type="EC" id="1.4.1.21"/>
    </reaction>
</comment>
<dbReference type="InterPro" id="IPR022487">
    <property type="entry name" value="Asp_DH_arc"/>
</dbReference>
<dbReference type="InterPro" id="IPR036291">
    <property type="entry name" value="NAD(P)-bd_dom_sf"/>
</dbReference>
<comment type="function">
    <text evidence="6">Specifically catalyzes the NAD or NADP-dependent dehydrogenation of L-aspartate to iminoaspartate.</text>
</comment>
<dbReference type="AlphaFoldDB" id="A0A1F2P2U6"/>
<feature type="binding site" evidence="6">
    <location>
        <position position="182"/>
    </location>
    <ligand>
        <name>NAD(+)</name>
        <dbReference type="ChEBI" id="CHEBI:57540"/>
    </ligand>
</feature>
<dbReference type="SUPFAM" id="SSF55347">
    <property type="entry name" value="Glyceraldehyde-3-phosphate dehydrogenase-like, C-terminal domain"/>
    <property type="match status" value="1"/>
</dbReference>
<feature type="domain" description="Aspartate/homoserine dehydrogenase NAD-binding" evidence="8">
    <location>
        <begin position="8"/>
        <end position="119"/>
    </location>
</feature>
<dbReference type="NCBIfam" id="NF009828">
    <property type="entry name" value="PRK13303.1-3"/>
    <property type="match status" value="1"/>
</dbReference>
<dbReference type="InterPro" id="IPR020626">
    <property type="entry name" value="Asp_DH_prok"/>
</dbReference>
<evidence type="ECO:0000313" key="10">
    <source>
        <dbReference type="EMBL" id="OFV65569.1"/>
    </source>
</evidence>
<dbReference type="SUPFAM" id="SSF51735">
    <property type="entry name" value="NAD(P)-binding Rossmann-fold domains"/>
    <property type="match status" value="1"/>
</dbReference>
<comment type="caution">
    <text evidence="10">The sequence shown here is derived from an EMBL/GenBank/DDBJ whole genome shotgun (WGS) entry which is preliminary data.</text>
</comment>
<evidence type="ECO:0000313" key="9">
    <source>
        <dbReference type="EMBL" id="HEC57847.1"/>
    </source>
</evidence>
<evidence type="ECO:0000256" key="3">
    <source>
        <dbReference type="ARBA" id="ARBA00022857"/>
    </source>
</evidence>
<comment type="miscellaneous">
    <text evidence="6">The iminoaspartate product is unstable in aqueous solution and can decompose to oxaloacetate and ammonia.</text>
</comment>
<dbReference type="Pfam" id="PF01958">
    <property type="entry name" value="Asp_DH_C"/>
    <property type="match status" value="1"/>
</dbReference>
<dbReference type="Gene3D" id="3.30.360.10">
    <property type="entry name" value="Dihydrodipicolinate Reductase, domain 2"/>
    <property type="match status" value="1"/>
</dbReference>
<sequence length="261" mass="28073">MLRIGIIGCGAIAEAIVKGSSSLDRIKITGLYDRHPEKVSYLSGLLREPPEALTFDDMLGVCDLIIEAASQGAVKEFVPPALEAGKDVMIMSVGALGDQELLDRIKRIAEANNCKIYIPSGAIAGVDGVKAAAGSKIKRVRLTTRKPPRAFGVENEENAMHERVLFEGPAREAVKLFPANVNVSLTLSLAGIGPDRTEVRIIQDPSIDLNIHEVEVEGDFGRMHLRFENLPSPSNPKTSFLAALSAIALIKRVSEPIEVGT</sequence>
<keyword evidence="2 6" id="KW-0662">Pyridine nucleotide biosynthesis</keyword>
<dbReference type="Proteomes" id="UP000885936">
    <property type="component" value="Unassembled WGS sequence"/>
</dbReference>
<evidence type="ECO:0000259" key="7">
    <source>
        <dbReference type="Pfam" id="PF01958"/>
    </source>
</evidence>
<gene>
    <name evidence="6" type="primary">nadX</name>
    <name evidence="9" type="ORF">ENI32_08290</name>
    <name evidence="10" type="ORF">SBU_001497</name>
</gene>
<protein>
    <recommendedName>
        <fullName evidence="6">L-aspartate dehydrogenase</fullName>
        <ecNumber evidence="6">1.4.1.21</ecNumber>
    </recommendedName>
</protein>
<dbReference type="InterPro" id="IPR002811">
    <property type="entry name" value="Asp_DH"/>
</dbReference>
<dbReference type="HAMAP" id="MF_01265">
    <property type="entry name" value="NadX"/>
    <property type="match status" value="1"/>
</dbReference>
<dbReference type="PIRSF" id="PIRSF005227">
    <property type="entry name" value="Asp_dh_NAD_syn"/>
    <property type="match status" value="1"/>
</dbReference>